<reference evidence="2 3" key="1">
    <citation type="submission" date="2024-09" db="EMBL/GenBank/DDBJ databases">
        <authorList>
            <person name="Sun Q."/>
            <person name="Mori K."/>
        </authorList>
    </citation>
    <scope>NUCLEOTIDE SEQUENCE [LARGE SCALE GENOMIC DNA]</scope>
    <source>
        <strain evidence="2 3">JCM 3331</strain>
    </source>
</reference>
<dbReference type="Pfam" id="PF08241">
    <property type="entry name" value="Methyltransf_11"/>
    <property type="match status" value="1"/>
</dbReference>
<dbReference type="Gene3D" id="3.40.50.150">
    <property type="entry name" value="Vaccinia Virus protein VP39"/>
    <property type="match status" value="1"/>
</dbReference>
<gene>
    <name evidence="2" type="ORF">ACFFTL_28300</name>
</gene>
<dbReference type="EC" id="2.1.1.-" evidence="2"/>
<dbReference type="InterPro" id="IPR029063">
    <property type="entry name" value="SAM-dependent_MTases_sf"/>
</dbReference>
<dbReference type="PANTHER" id="PTHR43591">
    <property type="entry name" value="METHYLTRANSFERASE"/>
    <property type="match status" value="1"/>
</dbReference>
<dbReference type="SUPFAM" id="SSF53335">
    <property type="entry name" value="S-adenosyl-L-methionine-dependent methyltransferases"/>
    <property type="match status" value="1"/>
</dbReference>
<dbReference type="GO" id="GO:0008168">
    <property type="term" value="F:methyltransferase activity"/>
    <property type="evidence" value="ECO:0007669"/>
    <property type="project" value="UniProtKB-KW"/>
</dbReference>
<accession>A0ABV5RDZ0</accession>
<organism evidence="2 3">
    <name type="scientific">Streptomyces yanii</name>
    <dbReference type="NCBI Taxonomy" id="78510"/>
    <lineage>
        <taxon>Bacteria</taxon>
        <taxon>Bacillati</taxon>
        <taxon>Actinomycetota</taxon>
        <taxon>Actinomycetes</taxon>
        <taxon>Kitasatosporales</taxon>
        <taxon>Streptomycetaceae</taxon>
        <taxon>Streptomyces</taxon>
    </lineage>
</organism>
<dbReference type="CDD" id="cd02440">
    <property type="entry name" value="AdoMet_MTases"/>
    <property type="match status" value="1"/>
</dbReference>
<keyword evidence="2" id="KW-0808">Transferase</keyword>
<evidence type="ECO:0000313" key="3">
    <source>
        <dbReference type="Proteomes" id="UP001589710"/>
    </source>
</evidence>
<dbReference type="Proteomes" id="UP001589710">
    <property type="component" value="Unassembled WGS sequence"/>
</dbReference>
<feature type="domain" description="Methyltransferase type 11" evidence="1">
    <location>
        <begin position="40"/>
        <end position="133"/>
    </location>
</feature>
<comment type="caution">
    <text evidence="2">The sequence shown here is derived from an EMBL/GenBank/DDBJ whole genome shotgun (WGS) entry which is preliminary data.</text>
</comment>
<evidence type="ECO:0000313" key="2">
    <source>
        <dbReference type="EMBL" id="MFB9576086.1"/>
    </source>
</evidence>
<proteinExistence type="predicted"/>
<dbReference type="InterPro" id="IPR013216">
    <property type="entry name" value="Methyltransf_11"/>
</dbReference>
<keyword evidence="2" id="KW-0489">Methyltransferase</keyword>
<dbReference type="RefSeq" id="WP_386144490.1">
    <property type="nucleotide sequence ID" value="NZ_JBHMCG010000118.1"/>
</dbReference>
<protein>
    <submittedName>
        <fullName evidence="2">Class I SAM-dependent methyltransferase</fullName>
        <ecNumber evidence="2">2.1.1.-</ecNumber>
    </submittedName>
</protein>
<dbReference type="GO" id="GO:0032259">
    <property type="term" value="P:methylation"/>
    <property type="evidence" value="ECO:0007669"/>
    <property type="project" value="UniProtKB-KW"/>
</dbReference>
<evidence type="ECO:0000259" key="1">
    <source>
        <dbReference type="Pfam" id="PF08241"/>
    </source>
</evidence>
<name>A0ABV5RDZ0_9ACTN</name>
<sequence>MLDYDAEAAAYDATRGGVPRAEAAARALLGLVPESARTLLDIGCGTGLVTERMALARPALRVLGTDASYGMARFARQRIGAVALADARRLPLPAAAVDAVGTVWLLHLLRGAGDVRAVVSEAARVLRPGGVFVTTVDKDAAHDVGSDIDELFAPYLRPSPSDPEELVVAYAAEAGLDVVGENRFLGHGQGRTPQRAAREVRAGHFVSRLELPGAAGDDLAAALLALPEPDRPRPEPEYRLLAFRRRG</sequence>
<keyword evidence="3" id="KW-1185">Reference proteome</keyword>
<dbReference type="EMBL" id="JBHMCG010000118">
    <property type="protein sequence ID" value="MFB9576086.1"/>
    <property type="molecule type" value="Genomic_DNA"/>
</dbReference>